<organism evidence="2 3">
    <name type="scientific">Streptomyces lasiicapitis</name>
    <dbReference type="NCBI Taxonomy" id="1923961"/>
    <lineage>
        <taxon>Bacteria</taxon>
        <taxon>Bacillati</taxon>
        <taxon>Actinomycetota</taxon>
        <taxon>Actinomycetes</taxon>
        <taxon>Kitasatosporales</taxon>
        <taxon>Streptomycetaceae</taxon>
        <taxon>Streptomyces</taxon>
    </lineage>
</organism>
<protein>
    <submittedName>
        <fullName evidence="2">Uncharacterized protein</fullName>
    </submittedName>
</protein>
<dbReference type="EMBL" id="BMNG01000003">
    <property type="protein sequence ID" value="GGO39061.1"/>
    <property type="molecule type" value="Genomic_DNA"/>
</dbReference>
<reference evidence="3" key="1">
    <citation type="journal article" date="2019" name="Int. J. Syst. Evol. Microbiol.">
        <title>The Global Catalogue of Microorganisms (GCM) 10K type strain sequencing project: providing services to taxonomists for standard genome sequencing and annotation.</title>
        <authorList>
            <consortium name="The Broad Institute Genomics Platform"/>
            <consortium name="The Broad Institute Genome Sequencing Center for Infectious Disease"/>
            <person name="Wu L."/>
            <person name="Ma J."/>
        </authorList>
    </citation>
    <scope>NUCLEOTIDE SEQUENCE [LARGE SCALE GENOMIC DNA]</scope>
    <source>
        <strain evidence="3">CGMCC 4.7349</strain>
    </source>
</reference>
<keyword evidence="3" id="KW-1185">Reference proteome</keyword>
<accession>A0ABQ2LL36</accession>
<proteinExistence type="predicted"/>
<sequence>MGAGSGPGAMERPGSASGRLHSRCPLANPDFPPPGGSTPGPPYRRSAPRPQTPDGLCLPPALLARPAFEDEAVQADSGGPGGGSPLVTGKGRDWGAPRGSRPAYPAHPIYTVIVTK</sequence>
<evidence type="ECO:0000313" key="3">
    <source>
        <dbReference type="Proteomes" id="UP000656881"/>
    </source>
</evidence>
<dbReference type="Proteomes" id="UP000656881">
    <property type="component" value="Unassembled WGS sequence"/>
</dbReference>
<evidence type="ECO:0000313" key="2">
    <source>
        <dbReference type="EMBL" id="GGO39061.1"/>
    </source>
</evidence>
<feature type="compositionally biased region" description="Pro residues" evidence="1">
    <location>
        <begin position="30"/>
        <end position="42"/>
    </location>
</feature>
<feature type="region of interest" description="Disordered" evidence="1">
    <location>
        <begin position="1"/>
        <end position="102"/>
    </location>
</feature>
<evidence type="ECO:0000256" key="1">
    <source>
        <dbReference type="SAM" id="MobiDB-lite"/>
    </source>
</evidence>
<gene>
    <name evidence="2" type="ORF">GCM10012286_14970</name>
</gene>
<name>A0ABQ2LL36_9ACTN</name>
<comment type="caution">
    <text evidence="2">The sequence shown here is derived from an EMBL/GenBank/DDBJ whole genome shotgun (WGS) entry which is preliminary data.</text>
</comment>